<dbReference type="Pfam" id="PF00593">
    <property type="entry name" value="TonB_dep_Rec_b-barrel"/>
    <property type="match status" value="1"/>
</dbReference>
<evidence type="ECO:0000256" key="7">
    <source>
        <dbReference type="ARBA" id="ARBA00023065"/>
    </source>
</evidence>
<feature type="region of interest" description="Disordered" evidence="14">
    <location>
        <begin position="364"/>
        <end position="386"/>
    </location>
</feature>
<evidence type="ECO:0000256" key="13">
    <source>
        <dbReference type="RuleBase" id="RU003357"/>
    </source>
</evidence>
<dbReference type="Gene3D" id="2.170.130.10">
    <property type="entry name" value="TonB-dependent receptor, plug domain"/>
    <property type="match status" value="1"/>
</dbReference>
<keyword evidence="11 12" id="KW-0998">Cell outer membrane</keyword>
<evidence type="ECO:0000313" key="18">
    <source>
        <dbReference type="Proteomes" id="UP000006697"/>
    </source>
</evidence>
<protein>
    <submittedName>
        <fullName evidence="17">Exogenous ferric siderophore receptor</fullName>
    </submittedName>
</protein>
<evidence type="ECO:0000259" key="15">
    <source>
        <dbReference type="Pfam" id="PF00593"/>
    </source>
</evidence>
<dbReference type="Gene3D" id="2.40.170.20">
    <property type="entry name" value="TonB-dependent receptor, beta-barrel domain"/>
    <property type="match status" value="1"/>
</dbReference>
<keyword evidence="4 12" id="KW-1134">Transmembrane beta strand</keyword>
<dbReference type="PANTHER" id="PTHR30069">
    <property type="entry name" value="TONB-DEPENDENT OUTER MEMBRANE RECEPTOR"/>
    <property type="match status" value="1"/>
</dbReference>
<dbReference type="AlphaFoldDB" id="A4GA75"/>
<evidence type="ECO:0000256" key="8">
    <source>
        <dbReference type="ARBA" id="ARBA00023077"/>
    </source>
</evidence>
<dbReference type="InterPro" id="IPR036942">
    <property type="entry name" value="Beta-barrel_TonB_sf"/>
</dbReference>
<proteinExistence type="inferred from homology"/>
<evidence type="ECO:0000256" key="14">
    <source>
        <dbReference type="SAM" id="MobiDB-lite"/>
    </source>
</evidence>
<evidence type="ECO:0000256" key="6">
    <source>
        <dbReference type="ARBA" id="ARBA00022729"/>
    </source>
</evidence>
<keyword evidence="6" id="KW-0732">Signal</keyword>
<keyword evidence="5 12" id="KW-0812">Transmembrane</keyword>
<keyword evidence="18" id="KW-1185">Reference proteome</keyword>
<dbReference type="OrthoDB" id="183532at2"/>
<dbReference type="InterPro" id="IPR012910">
    <property type="entry name" value="Plug_dom"/>
</dbReference>
<dbReference type="InterPro" id="IPR000531">
    <property type="entry name" value="Beta-barrel_TonB"/>
</dbReference>
<dbReference type="CDD" id="cd01347">
    <property type="entry name" value="ligand_gated_channel"/>
    <property type="match status" value="1"/>
</dbReference>
<dbReference type="GO" id="GO:0044718">
    <property type="term" value="P:siderophore transmembrane transport"/>
    <property type="evidence" value="ECO:0007669"/>
    <property type="project" value="TreeGrafter"/>
</dbReference>
<evidence type="ECO:0000259" key="16">
    <source>
        <dbReference type="Pfam" id="PF07715"/>
    </source>
</evidence>
<keyword evidence="8 13" id="KW-0798">TonB box</keyword>
<evidence type="ECO:0000256" key="10">
    <source>
        <dbReference type="ARBA" id="ARBA00023170"/>
    </source>
</evidence>
<dbReference type="PANTHER" id="PTHR30069:SF53">
    <property type="entry name" value="COLICIN I RECEPTOR-RELATED"/>
    <property type="match status" value="1"/>
</dbReference>
<dbReference type="Proteomes" id="UP000006697">
    <property type="component" value="Chromosome"/>
</dbReference>
<dbReference type="GO" id="GO:0009279">
    <property type="term" value="C:cell outer membrane"/>
    <property type="evidence" value="ECO:0007669"/>
    <property type="project" value="UniProtKB-SubCell"/>
</dbReference>
<evidence type="ECO:0000256" key="4">
    <source>
        <dbReference type="ARBA" id="ARBA00022452"/>
    </source>
</evidence>
<comment type="similarity">
    <text evidence="2 12 13">Belongs to the TonB-dependent receptor family.</text>
</comment>
<evidence type="ECO:0000256" key="1">
    <source>
        <dbReference type="ARBA" id="ARBA00004571"/>
    </source>
</evidence>
<dbReference type="STRING" id="204773.HEAR3306"/>
<dbReference type="SUPFAM" id="SSF56935">
    <property type="entry name" value="Porins"/>
    <property type="match status" value="1"/>
</dbReference>
<name>A4GA75_HERAR</name>
<dbReference type="KEGG" id="har:HEAR3306"/>
<accession>A4GA75</accession>
<evidence type="ECO:0000256" key="3">
    <source>
        <dbReference type="ARBA" id="ARBA00022448"/>
    </source>
</evidence>
<dbReference type="GO" id="GO:0015344">
    <property type="term" value="F:siderophore uptake transmembrane transporter activity"/>
    <property type="evidence" value="ECO:0007669"/>
    <property type="project" value="TreeGrafter"/>
</dbReference>
<keyword evidence="7" id="KW-0406">Ion transport</keyword>
<keyword evidence="10 17" id="KW-0675">Receptor</keyword>
<dbReference type="eggNOG" id="COG4771">
    <property type="taxonomic scope" value="Bacteria"/>
</dbReference>
<dbReference type="InterPro" id="IPR037066">
    <property type="entry name" value="Plug_dom_sf"/>
</dbReference>
<dbReference type="HOGENOM" id="CLU_008287_18_2_4"/>
<keyword evidence="3 12" id="KW-0813">Transport</keyword>
<dbReference type="InterPro" id="IPR039426">
    <property type="entry name" value="TonB-dep_rcpt-like"/>
</dbReference>
<gene>
    <name evidence="17" type="ordered locus">HEAR3306</name>
</gene>
<keyword evidence="9 12" id="KW-0472">Membrane</keyword>
<comment type="subcellular location">
    <subcellularLocation>
        <location evidence="1 12">Cell outer membrane</location>
        <topology evidence="1 12">Multi-pass membrane protein</topology>
    </subcellularLocation>
</comment>
<organism evidence="17 18">
    <name type="scientific">Herminiimonas arsenicoxydans</name>
    <dbReference type="NCBI Taxonomy" id="204773"/>
    <lineage>
        <taxon>Bacteria</taxon>
        <taxon>Pseudomonadati</taxon>
        <taxon>Pseudomonadota</taxon>
        <taxon>Betaproteobacteria</taxon>
        <taxon>Burkholderiales</taxon>
        <taxon>Oxalobacteraceae</taxon>
        <taxon>Herminiimonas</taxon>
    </lineage>
</organism>
<evidence type="ECO:0000313" key="17">
    <source>
        <dbReference type="EMBL" id="CAL63412.1"/>
    </source>
</evidence>
<evidence type="ECO:0000256" key="12">
    <source>
        <dbReference type="PROSITE-ProRule" id="PRU01360"/>
    </source>
</evidence>
<evidence type="ECO:0000256" key="11">
    <source>
        <dbReference type="ARBA" id="ARBA00023237"/>
    </source>
</evidence>
<feature type="domain" description="TonB-dependent receptor-like beta-barrel" evidence="15">
    <location>
        <begin position="268"/>
        <end position="697"/>
    </location>
</feature>
<evidence type="ECO:0000256" key="2">
    <source>
        <dbReference type="ARBA" id="ARBA00009810"/>
    </source>
</evidence>
<dbReference type="PROSITE" id="PS52016">
    <property type="entry name" value="TONB_DEPENDENT_REC_3"/>
    <property type="match status" value="1"/>
</dbReference>
<sequence>MASRHLTDLACPFPTTADHPRKESGLARLARLTWPLAVLAATAGSAHAQDAAPEHQLKEIVVSASGFEQEIKNAPASITVITREELQSNRVNSIAEALSNVEGVDVTSSVGKTGGLSIQMRGLGSAYTLILIDGRRQNPAGNVVPNGFGDSASTFMPPPSAIERIEVIRGPMATLYGSDAIGGVINIITRKVGKTWGGTVTAETTMHEHSEYGDSRAGSLYLSGPLVDGLLGLQVRARKYKRDASDIQWPGKGSGDFPTLNTGRDPVSGDVNTVGARLSFTPNKNHDLYLDVDQVKQKYDNSRGQIGTISYVDPTKGNRLQIPGYGPQQEFNRDQVTLAHTWRLSNSVLESSVSHNKTETLGRLIPGQLRPDGTVHTAPPGKIPGTPRVLESQSTIFDSKWVTSIGNNMLTLGGQYLDAEMVEGLATSKFKYDQTSVFAENEWRMRKDLALTVGVRHDDHSTFGGATTPRAYLVWNANDYWTVKGGISKGYRTPGLEQLFDGVVGYGRQGDPTRPQWGNPNLKPEKSTSTELGFRFDDLKGFGFNATIFNTDLEDAIGSQTFTDINGNTNASRSINVDSASVRGVELGTIWQFAPAWKLNANYTFTDSEQKTGANKGQPLNNTSRHVFNTKVNWHYSQNLGLWAQHSYNSERFRDKDVAGTNTKALLGNYKAYHMLNLGADYKVNKSWTINMAINNLLDKDFAKYPNVTVDNKASTAPEYVGNFERRRLWVSANYTF</sequence>
<evidence type="ECO:0000256" key="5">
    <source>
        <dbReference type="ARBA" id="ARBA00022692"/>
    </source>
</evidence>
<evidence type="ECO:0000256" key="9">
    <source>
        <dbReference type="ARBA" id="ARBA00023136"/>
    </source>
</evidence>
<reference evidence="17 18" key="1">
    <citation type="journal article" date="2007" name="PLoS Genet.">
        <title>A tale of two oxidation states: bacterial colonization of arsenic-rich environments.</title>
        <authorList>
            <person name="Muller D."/>
            <person name="Medigue C."/>
            <person name="Koechler S."/>
            <person name="Barbe V."/>
            <person name="Barakat M."/>
            <person name="Talla E."/>
            <person name="Bonnefoy V."/>
            <person name="Krin E."/>
            <person name="Arsene-Ploetze F."/>
            <person name="Carapito C."/>
            <person name="Chandler M."/>
            <person name="Cournoyer B."/>
            <person name="Cruveiller S."/>
            <person name="Dossat C."/>
            <person name="Duval S."/>
            <person name="Heymann M."/>
            <person name="Leize E."/>
            <person name="Lieutaud A."/>
            <person name="Lievremont D."/>
            <person name="Makita Y."/>
            <person name="Mangenot S."/>
            <person name="Nitschke W."/>
            <person name="Ortet P."/>
            <person name="Perdrial N."/>
            <person name="Schoepp B."/>
            <person name="Siguier N."/>
            <person name="Simeonova D.D."/>
            <person name="Rouy Z."/>
            <person name="Segurens B."/>
            <person name="Turlin E."/>
            <person name="Vallenet D."/>
            <person name="Van Dorsselaer A."/>
            <person name="Weiss S."/>
            <person name="Weissenbach J."/>
            <person name="Lett M.C."/>
            <person name="Danchin A."/>
            <person name="Bertin P.N."/>
        </authorList>
    </citation>
    <scope>NUCLEOTIDE SEQUENCE [LARGE SCALE GENOMIC DNA]</scope>
    <source>
        <strain evidence="18">ULPAs1</strain>
    </source>
</reference>
<dbReference type="Pfam" id="PF07715">
    <property type="entry name" value="Plug"/>
    <property type="match status" value="1"/>
</dbReference>
<dbReference type="EMBL" id="CU207211">
    <property type="protein sequence ID" value="CAL63412.1"/>
    <property type="molecule type" value="Genomic_DNA"/>
</dbReference>
<feature type="domain" description="TonB-dependent receptor plug" evidence="16">
    <location>
        <begin position="71"/>
        <end position="184"/>
    </location>
</feature>